<feature type="domain" description="Chromosomal replication initiator protein DnaA ATPAse" evidence="1">
    <location>
        <begin position="162"/>
        <end position="237"/>
    </location>
</feature>
<dbReference type="GO" id="GO:0005524">
    <property type="term" value="F:ATP binding"/>
    <property type="evidence" value="ECO:0007669"/>
    <property type="project" value="InterPro"/>
</dbReference>
<evidence type="ECO:0000259" key="2">
    <source>
        <dbReference type="Pfam" id="PF07319"/>
    </source>
</evidence>
<dbReference type="AlphaFoldDB" id="A0A0V8JKR4"/>
<dbReference type="PANTHER" id="PTHR30050:SF8">
    <property type="entry name" value="PRIMOSOMAL PROTEIN DNAI"/>
    <property type="match status" value="1"/>
</dbReference>
<proteinExistence type="predicted"/>
<name>A0A0V8JKR4_9BACI</name>
<organism evidence="3 4">
    <name type="scientific">Priestia veravalensis</name>
    <dbReference type="NCBI Taxonomy" id="1414648"/>
    <lineage>
        <taxon>Bacteria</taxon>
        <taxon>Bacillati</taxon>
        <taxon>Bacillota</taxon>
        <taxon>Bacilli</taxon>
        <taxon>Bacillales</taxon>
        <taxon>Bacillaceae</taxon>
        <taxon>Priestia</taxon>
    </lineage>
</organism>
<evidence type="ECO:0000259" key="1">
    <source>
        <dbReference type="Pfam" id="PF00308"/>
    </source>
</evidence>
<dbReference type="Pfam" id="PF07319">
    <property type="entry name" value="DnaI_N"/>
    <property type="match status" value="1"/>
</dbReference>
<protein>
    <submittedName>
        <fullName evidence="3">Primosomal protein DnaI</fullName>
    </submittedName>
</protein>
<dbReference type="SUPFAM" id="SSF52540">
    <property type="entry name" value="P-loop containing nucleoside triphosphate hydrolases"/>
    <property type="match status" value="1"/>
</dbReference>
<dbReference type="Pfam" id="PF00308">
    <property type="entry name" value="Bac_DnaA"/>
    <property type="match status" value="1"/>
</dbReference>
<feature type="domain" description="Primosomal DnaI N-terminal" evidence="2">
    <location>
        <begin position="9"/>
        <end position="105"/>
    </location>
</feature>
<evidence type="ECO:0000313" key="3">
    <source>
        <dbReference type="EMBL" id="KSU87646.1"/>
    </source>
</evidence>
<comment type="caution">
    <text evidence="3">The sequence shown here is derived from an EMBL/GenBank/DDBJ whole genome shotgun (WGS) entry which is preliminary data.</text>
</comment>
<evidence type="ECO:0000313" key="4">
    <source>
        <dbReference type="Proteomes" id="UP000053681"/>
    </source>
</evidence>
<dbReference type="NCBIfam" id="NF006505">
    <property type="entry name" value="PRK08939.1"/>
    <property type="match status" value="1"/>
</dbReference>
<dbReference type="InterPro" id="IPR009928">
    <property type="entry name" value="DnaI_N"/>
</dbReference>
<dbReference type="EMBL" id="LNQP01000039">
    <property type="protein sequence ID" value="KSU87646.1"/>
    <property type="molecule type" value="Genomic_DNA"/>
</dbReference>
<dbReference type="Gene3D" id="3.40.50.300">
    <property type="entry name" value="P-loop containing nucleotide triphosphate hydrolases"/>
    <property type="match status" value="1"/>
</dbReference>
<dbReference type="GO" id="GO:0006260">
    <property type="term" value="P:DNA replication"/>
    <property type="evidence" value="ECO:0007669"/>
    <property type="project" value="TreeGrafter"/>
</dbReference>
<dbReference type="InterPro" id="IPR027417">
    <property type="entry name" value="P-loop_NTPase"/>
</dbReference>
<keyword evidence="4" id="KW-1185">Reference proteome</keyword>
<sequence length="317" mass="36652">MERRGDGVKSINDSLNKLANNQGFKERFETLKSEVLSDRNVQDFLRKNRDQLDEGIVERGLIKMHEFKGQSKECQDCPSLQSCVNMIKGYQPKLVIDGKNIDVTYERCPRKVTEDERKEQESFIQCLYVPKDILGASMSDIEIEQGRLEAIKLVRDFVREYEPNKKMKALYLHGSFGVGKTYFLGAIANALAEKKVKSTIVYVPEFLRELKGSFQDKTFNEKIEYVKKVPVLMLDDLGAESVTSWMRDDVLGTILQFRMLENLPTFFTSNLNFQQMKHHLTYTQKGEEEELKAARIMERIKTLATPVKVEGENKRNK</sequence>
<dbReference type="PANTHER" id="PTHR30050">
    <property type="entry name" value="CHROMOSOMAL REPLICATION INITIATOR PROTEIN DNAA"/>
    <property type="match status" value="1"/>
</dbReference>
<dbReference type="InterPro" id="IPR013317">
    <property type="entry name" value="DnaA_dom"/>
</dbReference>
<reference evidence="3 4" key="1">
    <citation type="submission" date="2015-11" db="EMBL/GenBank/DDBJ databases">
        <title>Bacillus caseinolyticus sp nov.</title>
        <authorList>
            <person name="Dastager S.G."/>
            <person name="Mawlankar R."/>
        </authorList>
    </citation>
    <scope>NUCLEOTIDE SEQUENCE [LARGE SCALE GENOMIC DNA]</scope>
    <source>
        <strain evidence="3 4">SGD-V-76</strain>
    </source>
</reference>
<dbReference type="Proteomes" id="UP000053681">
    <property type="component" value="Unassembled WGS sequence"/>
</dbReference>
<accession>A0A0V8JKR4</accession>
<dbReference type="CDD" id="cd00009">
    <property type="entry name" value="AAA"/>
    <property type="match status" value="1"/>
</dbReference>
<dbReference type="FunFam" id="3.40.50.300:FF:000880">
    <property type="entry name" value="Primosomal protein DnaI"/>
    <property type="match status" value="1"/>
</dbReference>
<gene>
    <name evidence="3" type="ORF">AS180_12080</name>
</gene>